<proteinExistence type="predicted"/>
<evidence type="ECO:0000313" key="2">
    <source>
        <dbReference type="Proteomes" id="UP000238823"/>
    </source>
</evidence>
<dbReference type="AlphaFoldDB" id="A0A2S9Y5V7"/>
<sequence>MLPERIESWLNSSERGWLKQLQIPAVDQAQIRGEYAQWLLSAGHTWRARVLVLEQTLFERGWLDEGERAELATMRRDVDPGWWALIWRGRRIYGCGESRSSMRVRFRYLCPMSWAALAPSEDASVRSCVQCHERVYRCDSVDEAAMHAQAGHCVALPAALASETERQSGRRILVGRPDWDEMLVRQIFGDG</sequence>
<name>A0A2S9Y5V7_9BACT</name>
<dbReference type="Proteomes" id="UP000238823">
    <property type="component" value="Unassembled WGS sequence"/>
</dbReference>
<reference evidence="1 2" key="1">
    <citation type="submission" date="2018-03" db="EMBL/GenBank/DDBJ databases">
        <title>Draft Genome Sequences of the Obligatory Marine Myxobacteria Enhygromyxa salina SWB007.</title>
        <authorList>
            <person name="Poehlein A."/>
            <person name="Moghaddam J.A."/>
            <person name="Harms H."/>
            <person name="Alanjari M."/>
            <person name="Koenig G.M."/>
            <person name="Daniel R."/>
            <person name="Schaeberle T.F."/>
        </authorList>
    </citation>
    <scope>NUCLEOTIDE SEQUENCE [LARGE SCALE GENOMIC DNA]</scope>
    <source>
        <strain evidence="1 2">SWB007</strain>
    </source>
</reference>
<accession>A0A2S9Y5V7</accession>
<dbReference type="EMBL" id="PVNL01000118">
    <property type="protein sequence ID" value="PRQ00436.1"/>
    <property type="molecule type" value="Genomic_DNA"/>
</dbReference>
<organism evidence="1 2">
    <name type="scientific">Enhygromyxa salina</name>
    <dbReference type="NCBI Taxonomy" id="215803"/>
    <lineage>
        <taxon>Bacteria</taxon>
        <taxon>Pseudomonadati</taxon>
        <taxon>Myxococcota</taxon>
        <taxon>Polyangia</taxon>
        <taxon>Nannocystales</taxon>
        <taxon>Nannocystaceae</taxon>
        <taxon>Enhygromyxa</taxon>
    </lineage>
</organism>
<protein>
    <submittedName>
        <fullName evidence="1">Uncharacterized protein</fullName>
    </submittedName>
</protein>
<evidence type="ECO:0000313" key="1">
    <source>
        <dbReference type="EMBL" id="PRQ00436.1"/>
    </source>
</evidence>
<comment type="caution">
    <text evidence="1">The sequence shown here is derived from an EMBL/GenBank/DDBJ whole genome shotgun (WGS) entry which is preliminary data.</text>
</comment>
<gene>
    <name evidence="1" type="ORF">ENSA7_59300</name>
</gene>